<dbReference type="GO" id="GO:0016020">
    <property type="term" value="C:membrane"/>
    <property type="evidence" value="ECO:0007669"/>
    <property type="project" value="TreeGrafter"/>
</dbReference>
<dbReference type="SMART" id="SM00239">
    <property type="entry name" value="C2"/>
    <property type="match status" value="1"/>
</dbReference>
<gene>
    <name evidence="4" type="ORF">LSCM4_03160</name>
</gene>
<name>A0A836H611_9TRYP</name>
<dbReference type="AlphaFoldDB" id="A0A836H611"/>
<dbReference type="CDD" id="cd00030">
    <property type="entry name" value="C2"/>
    <property type="match status" value="1"/>
</dbReference>
<dbReference type="RefSeq" id="XP_067060728.1">
    <property type="nucleotide sequence ID" value="XM_067205176.1"/>
</dbReference>
<keyword evidence="2" id="KW-0106">Calcium</keyword>
<sequence length="273" mass="30318">MGRLEVRVCGARNLGDAGKLCAPDLYVKLLVGRSKKKQDKFKTKVVRNSTSPVWNEAFKFQVADYDNAQVVFELWNDNVIVDDLMGVYALSVNDFTRGVVSDMWVVLTGTRLSSAELHLQVLAVDFGADPQPNRMVVRSIDEYVNGTHTKPPVAIKELKETASAADFDSVNKSPPSELAMGIPLQSAVVLPAQPLQQPFCGQQLTYAQHPQYSLQQHAPSVTYLQQPLPPSHVVYIQQQSPPLPMYNHHMPRSGFCYGLVPQPQQCIYGPPLM</sequence>
<protein>
    <recommendedName>
        <fullName evidence="3">C2 domain-containing protein</fullName>
    </recommendedName>
</protein>
<dbReference type="InterPro" id="IPR000008">
    <property type="entry name" value="C2_dom"/>
</dbReference>
<dbReference type="KEGG" id="loi:92359110"/>
<dbReference type="InterPro" id="IPR035892">
    <property type="entry name" value="C2_domain_sf"/>
</dbReference>
<dbReference type="Pfam" id="PF00168">
    <property type="entry name" value="C2"/>
    <property type="match status" value="1"/>
</dbReference>
<dbReference type="Proteomes" id="UP000674143">
    <property type="component" value="Chromosome 31"/>
</dbReference>
<evidence type="ECO:0000259" key="3">
    <source>
        <dbReference type="PROSITE" id="PS50004"/>
    </source>
</evidence>
<keyword evidence="5" id="KW-1185">Reference proteome</keyword>
<dbReference type="Gene3D" id="2.60.40.150">
    <property type="entry name" value="C2 domain"/>
    <property type="match status" value="1"/>
</dbReference>
<evidence type="ECO:0000313" key="4">
    <source>
        <dbReference type="EMBL" id="KAG5471611.1"/>
    </source>
</evidence>
<dbReference type="PROSITE" id="PS50004">
    <property type="entry name" value="C2"/>
    <property type="match status" value="1"/>
</dbReference>
<proteinExistence type="predicted"/>
<feature type="domain" description="C2" evidence="3">
    <location>
        <begin position="1"/>
        <end position="105"/>
    </location>
</feature>
<comment type="caution">
    <text evidence="4">The sequence shown here is derived from an EMBL/GenBank/DDBJ whole genome shotgun (WGS) entry which is preliminary data.</text>
</comment>
<dbReference type="SMR" id="A0A836H611"/>
<dbReference type="EMBL" id="JAFHLR010000031">
    <property type="protein sequence ID" value="KAG5471611.1"/>
    <property type="molecule type" value="Genomic_DNA"/>
</dbReference>
<keyword evidence="1" id="KW-0479">Metal-binding</keyword>
<dbReference type="SUPFAM" id="SSF49562">
    <property type="entry name" value="C2 domain (Calcium/lipid-binding domain, CaLB)"/>
    <property type="match status" value="1"/>
</dbReference>
<dbReference type="GeneID" id="92359110"/>
<evidence type="ECO:0000256" key="2">
    <source>
        <dbReference type="ARBA" id="ARBA00022837"/>
    </source>
</evidence>
<reference evidence="4 5" key="1">
    <citation type="submission" date="2021-02" db="EMBL/GenBank/DDBJ databases">
        <title>Leishmania (Mundinia) orientalis Genome sequencing and assembly.</title>
        <authorList>
            <person name="Almutairi H."/>
            <person name="Gatherer D."/>
        </authorList>
    </citation>
    <scope>NUCLEOTIDE SEQUENCE [LARGE SCALE GENOMIC DNA]</scope>
    <source>
        <strain evidence="4">LSCM4</strain>
    </source>
</reference>
<dbReference type="GO" id="GO:0005509">
    <property type="term" value="F:calcium ion binding"/>
    <property type="evidence" value="ECO:0007669"/>
    <property type="project" value="TreeGrafter"/>
</dbReference>
<dbReference type="PANTHER" id="PTHR45911:SF4">
    <property type="entry name" value="MULTIPLE C2 AND TRANSMEMBRANE DOMAIN-CONTAINING PROTEIN"/>
    <property type="match status" value="1"/>
</dbReference>
<organism evidence="4 5">
    <name type="scientific">Leishmania orientalis</name>
    <dbReference type="NCBI Taxonomy" id="2249476"/>
    <lineage>
        <taxon>Eukaryota</taxon>
        <taxon>Discoba</taxon>
        <taxon>Euglenozoa</taxon>
        <taxon>Kinetoplastea</taxon>
        <taxon>Metakinetoplastina</taxon>
        <taxon>Trypanosomatida</taxon>
        <taxon>Trypanosomatidae</taxon>
        <taxon>Leishmaniinae</taxon>
        <taxon>Leishmania</taxon>
    </lineage>
</organism>
<evidence type="ECO:0000313" key="5">
    <source>
        <dbReference type="Proteomes" id="UP000674143"/>
    </source>
</evidence>
<dbReference type="PANTHER" id="PTHR45911">
    <property type="entry name" value="C2 DOMAIN-CONTAINING PROTEIN"/>
    <property type="match status" value="1"/>
</dbReference>
<accession>A0A836H611</accession>
<evidence type="ECO:0000256" key="1">
    <source>
        <dbReference type="ARBA" id="ARBA00022723"/>
    </source>
</evidence>